<evidence type="ECO:0000256" key="4">
    <source>
        <dbReference type="ARBA" id="ARBA00022741"/>
    </source>
</evidence>
<protein>
    <submittedName>
        <fullName evidence="10">ABC transporter, ATP-binding protein</fullName>
    </submittedName>
</protein>
<keyword evidence="7" id="KW-0472">Membrane</keyword>
<evidence type="ECO:0000256" key="5">
    <source>
        <dbReference type="ARBA" id="ARBA00022840"/>
    </source>
</evidence>
<comment type="subcellular location">
    <subcellularLocation>
        <location evidence="1">Membrane</location>
        <topology evidence="1">Multi-pass membrane protein</topology>
    </subcellularLocation>
</comment>
<keyword evidence="6" id="KW-1133">Transmembrane helix</keyword>
<dbReference type="InterPro" id="IPR036640">
    <property type="entry name" value="ABC1_TM_sf"/>
</dbReference>
<dbReference type="Proteomes" id="UP000053660">
    <property type="component" value="Unassembled WGS sequence"/>
</dbReference>
<dbReference type="GO" id="GO:0042626">
    <property type="term" value="F:ATPase-coupled transmembrane transporter activity"/>
    <property type="evidence" value="ECO:0007669"/>
    <property type="project" value="TreeGrafter"/>
</dbReference>
<keyword evidence="11" id="KW-1185">Reference proteome</keyword>
<dbReference type="InterPro" id="IPR027417">
    <property type="entry name" value="P-loop_NTPase"/>
</dbReference>
<sequence length="314" mass="35622">MGYRLITLHTLLNRSSFRTQVEQEIYAVSGAIVEETFSSMRTVTIDDIDLCDLNVHALRDQIGVVSQEPILFDGTLYENIKMGCENATDEQVEEACRLANASEFIKQLPDGYATRVGERGVQLSGGQKQRIAIARAIIKDPKILLLDEATSALDSEAETIVQEALEKAQMNRTTVIVAHRLSTIRNVDQIFVFKNGEIVEQGTHKELMDKRGAFYDMTQAQVLRQQKEVEPQGLNKNSPRDVEKSVENSPSNIPGVLQLVFLFSFYVLVRFCPFVQHSFRLQCSCREVEIYLNMVQYLYKEVRLKIHLIKCANA</sequence>
<dbReference type="InterPro" id="IPR003439">
    <property type="entry name" value="ABC_transporter-like_ATP-bd"/>
</dbReference>
<feature type="domain" description="ABC transporter" evidence="9">
    <location>
        <begin position="3"/>
        <end position="220"/>
    </location>
</feature>
<accession>A0A0B1TU21</accession>
<evidence type="ECO:0000256" key="7">
    <source>
        <dbReference type="ARBA" id="ARBA00023136"/>
    </source>
</evidence>
<dbReference type="AlphaFoldDB" id="A0A0B1TU21"/>
<dbReference type="Gene3D" id="1.20.1560.10">
    <property type="entry name" value="ABC transporter type 1, transmembrane domain"/>
    <property type="match status" value="1"/>
</dbReference>
<dbReference type="GO" id="GO:0005737">
    <property type="term" value="C:cytoplasm"/>
    <property type="evidence" value="ECO:0007669"/>
    <property type="project" value="UniProtKB-ARBA"/>
</dbReference>
<evidence type="ECO:0000313" key="11">
    <source>
        <dbReference type="Proteomes" id="UP000053660"/>
    </source>
</evidence>
<gene>
    <name evidence="10" type="ORF">OESDEN_01064</name>
</gene>
<dbReference type="InterPro" id="IPR039421">
    <property type="entry name" value="Type_1_exporter"/>
</dbReference>
<feature type="region of interest" description="Disordered" evidence="8">
    <location>
        <begin position="228"/>
        <end position="248"/>
    </location>
</feature>
<dbReference type="InterPro" id="IPR017871">
    <property type="entry name" value="ABC_transporter-like_CS"/>
</dbReference>
<dbReference type="EMBL" id="KN549258">
    <property type="protein sequence ID" value="KHJ98945.1"/>
    <property type="molecule type" value="Genomic_DNA"/>
</dbReference>
<evidence type="ECO:0000256" key="6">
    <source>
        <dbReference type="ARBA" id="ARBA00022989"/>
    </source>
</evidence>
<organism evidence="10 11">
    <name type="scientific">Oesophagostomum dentatum</name>
    <name type="common">Nodular worm</name>
    <dbReference type="NCBI Taxonomy" id="61180"/>
    <lineage>
        <taxon>Eukaryota</taxon>
        <taxon>Metazoa</taxon>
        <taxon>Ecdysozoa</taxon>
        <taxon>Nematoda</taxon>
        <taxon>Chromadorea</taxon>
        <taxon>Rhabditida</taxon>
        <taxon>Rhabditina</taxon>
        <taxon>Rhabditomorpha</taxon>
        <taxon>Strongyloidea</taxon>
        <taxon>Strongylidae</taxon>
        <taxon>Oesophagostomum</taxon>
    </lineage>
</organism>
<dbReference type="PANTHER" id="PTHR24222">
    <property type="entry name" value="ABC TRANSPORTER B FAMILY"/>
    <property type="match status" value="1"/>
</dbReference>
<evidence type="ECO:0000256" key="1">
    <source>
        <dbReference type="ARBA" id="ARBA00004141"/>
    </source>
</evidence>
<evidence type="ECO:0000313" key="10">
    <source>
        <dbReference type="EMBL" id="KHJ98945.1"/>
    </source>
</evidence>
<evidence type="ECO:0000256" key="8">
    <source>
        <dbReference type="SAM" id="MobiDB-lite"/>
    </source>
</evidence>
<name>A0A0B1TU21_OESDE</name>
<evidence type="ECO:0000256" key="2">
    <source>
        <dbReference type="ARBA" id="ARBA00022448"/>
    </source>
</evidence>
<keyword evidence="4" id="KW-0547">Nucleotide-binding</keyword>
<dbReference type="GO" id="GO:0005886">
    <property type="term" value="C:plasma membrane"/>
    <property type="evidence" value="ECO:0007669"/>
    <property type="project" value="TreeGrafter"/>
</dbReference>
<evidence type="ECO:0000259" key="9">
    <source>
        <dbReference type="PROSITE" id="PS50893"/>
    </source>
</evidence>
<dbReference type="PANTHER" id="PTHR24222:SF76">
    <property type="entry name" value="MYCOBACTIN IMPORT ATP-BINDING_PERMEASE PROTEIN IRTB"/>
    <property type="match status" value="1"/>
</dbReference>
<keyword evidence="2" id="KW-0813">Transport</keyword>
<dbReference type="PROSITE" id="PS00211">
    <property type="entry name" value="ABC_TRANSPORTER_1"/>
    <property type="match status" value="1"/>
</dbReference>
<dbReference type="PROSITE" id="PS50893">
    <property type="entry name" value="ABC_TRANSPORTER_2"/>
    <property type="match status" value="1"/>
</dbReference>
<dbReference type="FunFam" id="3.40.50.300:FF:000604">
    <property type="entry name" value="ABC transporter B family member 28"/>
    <property type="match status" value="1"/>
</dbReference>
<evidence type="ECO:0000256" key="3">
    <source>
        <dbReference type="ARBA" id="ARBA00022692"/>
    </source>
</evidence>
<reference evidence="10 11" key="1">
    <citation type="submission" date="2014-03" db="EMBL/GenBank/DDBJ databases">
        <title>Draft genome of the hookworm Oesophagostomum dentatum.</title>
        <authorList>
            <person name="Mitreva M."/>
        </authorList>
    </citation>
    <scope>NUCLEOTIDE SEQUENCE [LARGE SCALE GENOMIC DNA]</scope>
    <source>
        <strain evidence="10 11">OD-Hann</strain>
    </source>
</reference>
<dbReference type="GO" id="GO:0016887">
    <property type="term" value="F:ATP hydrolysis activity"/>
    <property type="evidence" value="ECO:0007669"/>
    <property type="project" value="InterPro"/>
</dbReference>
<dbReference type="OrthoDB" id="6500128at2759"/>
<dbReference type="SUPFAM" id="SSF52540">
    <property type="entry name" value="P-loop containing nucleoside triphosphate hydrolases"/>
    <property type="match status" value="1"/>
</dbReference>
<keyword evidence="3" id="KW-0812">Transmembrane</keyword>
<keyword evidence="5 10" id="KW-0067">ATP-binding</keyword>
<dbReference type="GO" id="GO:0005524">
    <property type="term" value="F:ATP binding"/>
    <property type="evidence" value="ECO:0007669"/>
    <property type="project" value="UniProtKB-KW"/>
</dbReference>
<proteinExistence type="predicted"/>
<dbReference type="Gene3D" id="3.40.50.300">
    <property type="entry name" value="P-loop containing nucleotide triphosphate hydrolases"/>
    <property type="match status" value="1"/>
</dbReference>
<dbReference type="Pfam" id="PF00005">
    <property type="entry name" value="ABC_tran"/>
    <property type="match status" value="1"/>
</dbReference>